<dbReference type="EMBL" id="KK853093">
    <property type="protein sequence ID" value="KDR11513.1"/>
    <property type="molecule type" value="Genomic_DNA"/>
</dbReference>
<dbReference type="InterPro" id="IPR038717">
    <property type="entry name" value="Tc1-like_DDE_dom"/>
</dbReference>
<sequence>MVHAGSRAGFLQGAGLIYKSGSTTGDYHGQMNSKNFEKWIREKILQNLPSRSVVVYDNAPYHSLKVDKSPSKHSVKSEMISWLQRHGVFCGPAMRKGQIYDLILTKKQKEKFFKIDQLLNAHGHIVVRLPPYMSELSPIELAWSKVRKYVRENNVTGDLSLKRLLDLTTEGIETVTAKDWEGYCQYVEKLEQQYWERDGVVADVIDSKIISNLNDSVDDEEISREGATDFSDSETLRPL</sequence>
<dbReference type="PANTHER" id="PTHR33939">
    <property type="entry name" value="PROTEIN CBG22215"/>
    <property type="match status" value="1"/>
</dbReference>
<dbReference type="Pfam" id="PF13358">
    <property type="entry name" value="DDE_3"/>
    <property type="match status" value="1"/>
</dbReference>
<accession>A0A067QZ07</accession>
<dbReference type="eggNOG" id="ENOG502RZ9T">
    <property type="taxonomic scope" value="Eukaryota"/>
</dbReference>
<dbReference type="PANTHER" id="PTHR33939:SF1">
    <property type="entry name" value="DUF4371 DOMAIN-CONTAINING PROTEIN"/>
    <property type="match status" value="1"/>
</dbReference>
<dbReference type="InterPro" id="IPR036397">
    <property type="entry name" value="RNaseH_sf"/>
</dbReference>
<gene>
    <name evidence="2" type="ORF">L798_14581</name>
</gene>
<evidence type="ECO:0000313" key="2">
    <source>
        <dbReference type="EMBL" id="KDR11513.1"/>
    </source>
</evidence>
<dbReference type="InParanoid" id="A0A067QZ07"/>
<dbReference type="Proteomes" id="UP000027135">
    <property type="component" value="Unassembled WGS sequence"/>
</dbReference>
<proteinExistence type="predicted"/>
<reference evidence="2 3" key="1">
    <citation type="journal article" date="2014" name="Nat. Commun.">
        <title>Molecular traces of alternative social organization in a termite genome.</title>
        <authorList>
            <person name="Terrapon N."/>
            <person name="Li C."/>
            <person name="Robertson H.M."/>
            <person name="Ji L."/>
            <person name="Meng X."/>
            <person name="Booth W."/>
            <person name="Chen Z."/>
            <person name="Childers C.P."/>
            <person name="Glastad K.M."/>
            <person name="Gokhale K."/>
            <person name="Gowin J."/>
            <person name="Gronenberg W."/>
            <person name="Hermansen R.A."/>
            <person name="Hu H."/>
            <person name="Hunt B.G."/>
            <person name="Huylmans A.K."/>
            <person name="Khalil S.M."/>
            <person name="Mitchell R.D."/>
            <person name="Munoz-Torres M.C."/>
            <person name="Mustard J.A."/>
            <person name="Pan H."/>
            <person name="Reese J.T."/>
            <person name="Scharf M.E."/>
            <person name="Sun F."/>
            <person name="Vogel H."/>
            <person name="Xiao J."/>
            <person name="Yang W."/>
            <person name="Yang Z."/>
            <person name="Yang Z."/>
            <person name="Zhou J."/>
            <person name="Zhu J."/>
            <person name="Brent C.S."/>
            <person name="Elsik C.G."/>
            <person name="Goodisman M.A."/>
            <person name="Liberles D.A."/>
            <person name="Roe R.M."/>
            <person name="Vargo E.L."/>
            <person name="Vilcinskas A."/>
            <person name="Wang J."/>
            <person name="Bornberg-Bauer E."/>
            <person name="Korb J."/>
            <person name="Zhang G."/>
            <person name="Liebig J."/>
        </authorList>
    </citation>
    <scope>NUCLEOTIDE SEQUENCE [LARGE SCALE GENOMIC DNA]</scope>
    <source>
        <tissue evidence="2">Whole organism</tissue>
    </source>
</reference>
<feature type="domain" description="Tc1-like transposase DDE" evidence="1">
    <location>
        <begin position="20"/>
        <end position="154"/>
    </location>
</feature>
<dbReference type="AlphaFoldDB" id="A0A067QZ07"/>
<dbReference type="GO" id="GO:0003676">
    <property type="term" value="F:nucleic acid binding"/>
    <property type="evidence" value="ECO:0007669"/>
    <property type="project" value="InterPro"/>
</dbReference>
<dbReference type="Gene3D" id="3.30.420.10">
    <property type="entry name" value="Ribonuclease H-like superfamily/Ribonuclease H"/>
    <property type="match status" value="1"/>
</dbReference>
<name>A0A067QZ07_ZOONE</name>
<evidence type="ECO:0000259" key="1">
    <source>
        <dbReference type="Pfam" id="PF13358"/>
    </source>
</evidence>
<organism evidence="2 3">
    <name type="scientific">Zootermopsis nevadensis</name>
    <name type="common">Dampwood termite</name>
    <dbReference type="NCBI Taxonomy" id="136037"/>
    <lineage>
        <taxon>Eukaryota</taxon>
        <taxon>Metazoa</taxon>
        <taxon>Ecdysozoa</taxon>
        <taxon>Arthropoda</taxon>
        <taxon>Hexapoda</taxon>
        <taxon>Insecta</taxon>
        <taxon>Pterygota</taxon>
        <taxon>Neoptera</taxon>
        <taxon>Polyneoptera</taxon>
        <taxon>Dictyoptera</taxon>
        <taxon>Blattodea</taxon>
        <taxon>Blattoidea</taxon>
        <taxon>Termitoidae</taxon>
        <taxon>Termopsidae</taxon>
        <taxon>Zootermopsis</taxon>
    </lineage>
</organism>
<protein>
    <recommendedName>
        <fullName evidence="1">Tc1-like transposase DDE domain-containing protein</fullName>
    </recommendedName>
</protein>
<evidence type="ECO:0000313" key="3">
    <source>
        <dbReference type="Proteomes" id="UP000027135"/>
    </source>
</evidence>
<dbReference type="OMA" id="CWHEENS"/>
<keyword evidence="3" id="KW-1185">Reference proteome</keyword>